<evidence type="ECO:0000256" key="4">
    <source>
        <dbReference type="ARBA" id="ARBA00022691"/>
    </source>
</evidence>
<evidence type="ECO:0000313" key="8">
    <source>
        <dbReference type="EMBL" id="PFG38446.1"/>
    </source>
</evidence>
<dbReference type="PANTHER" id="PTHR18895">
    <property type="entry name" value="HEMK METHYLTRANSFERASE"/>
    <property type="match status" value="1"/>
</dbReference>
<organism evidence="8 9">
    <name type="scientific">Georgenia soli</name>
    <dbReference type="NCBI Taxonomy" id="638953"/>
    <lineage>
        <taxon>Bacteria</taxon>
        <taxon>Bacillati</taxon>
        <taxon>Actinomycetota</taxon>
        <taxon>Actinomycetes</taxon>
        <taxon>Micrococcales</taxon>
        <taxon>Bogoriellaceae</taxon>
        <taxon>Georgenia</taxon>
    </lineage>
</organism>
<evidence type="ECO:0000256" key="5">
    <source>
        <dbReference type="ARBA" id="ARBA00048391"/>
    </source>
</evidence>
<feature type="domain" description="Methyltransferase small" evidence="7">
    <location>
        <begin position="106"/>
        <end position="186"/>
    </location>
</feature>
<evidence type="ECO:0000256" key="3">
    <source>
        <dbReference type="ARBA" id="ARBA00022679"/>
    </source>
</evidence>
<evidence type="ECO:0000256" key="1">
    <source>
        <dbReference type="ARBA" id="ARBA00012771"/>
    </source>
</evidence>
<dbReference type="GO" id="GO:0102559">
    <property type="term" value="F:peptide chain release factor N(5)-glutamine methyltransferase activity"/>
    <property type="evidence" value="ECO:0007669"/>
    <property type="project" value="UniProtKB-EC"/>
</dbReference>
<accession>A0A2A9EIM1</accession>
<feature type="region of interest" description="Disordered" evidence="6">
    <location>
        <begin position="282"/>
        <end position="307"/>
    </location>
</feature>
<evidence type="ECO:0000256" key="6">
    <source>
        <dbReference type="SAM" id="MobiDB-lite"/>
    </source>
</evidence>
<evidence type="ECO:0000313" key="9">
    <source>
        <dbReference type="Proteomes" id="UP000222106"/>
    </source>
</evidence>
<dbReference type="OrthoDB" id="9800643at2"/>
<keyword evidence="2 8" id="KW-0489">Methyltransferase</keyword>
<proteinExistence type="predicted"/>
<keyword evidence="3 8" id="KW-0808">Transferase</keyword>
<dbReference type="PANTHER" id="PTHR18895:SF74">
    <property type="entry name" value="MTRF1L RELEASE FACTOR GLUTAMINE METHYLTRANSFERASE"/>
    <property type="match status" value="1"/>
</dbReference>
<dbReference type="InterPro" id="IPR004556">
    <property type="entry name" value="HemK-like"/>
</dbReference>
<dbReference type="Gene3D" id="3.40.50.150">
    <property type="entry name" value="Vaccinia Virus protein VP39"/>
    <property type="match status" value="1"/>
</dbReference>
<dbReference type="InterPro" id="IPR050320">
    <property type="entry name" value="N5-glutamine_MTase"/>
</dbReference>
<keyword evidence="9" id="KW-1185">Reference proteome</keyword>
<dbReference type="NCBIfam" id="TIGR03704">
    <property type="entry name" value="PrmC_rel_meth"/>
    <property type="match status" value="1"/>
</dbReference>
<dbReference type="NCBIfam" id="TIGR00536">
    <property type="entry name" value="hemK_fam"/>
    <property type="match status" value="1"/>
</dbReference>
<comment type="catalytic activity">
    <reaction evidence="5">
        <text>L-glutaminyl-[peptide chain release factor] + S-adenosyl-L-methionine = N(5)-methyl-L-glutaminyl-[peptide chain release factor] + S-adenosyl-L-homocysteine + H(+)</text>
        <dbReference type="Rhea" id="RHEA:42896"/>
        <dbReference type="Rhea" id="RHEA-COMP:10271"/>
        <dbReference type="Rhea" id="RHEA-COMP:10272"/>
        <dbReference type="ChEBI" id="CHEBI:15378"/>
        <dbReference type="ChEBI" id="CHEBI:30011"/>
        <dbReference type="ChEBI" id="CHEBI:57856"/>
        <dbReference type="ChEBI" id="CHEBI:59789"/>
        <dbReference type="ChEBI" id="CHEBI:61891"/>
        <dbReference type="EC" id="2.1.1.297"/>
    </reaction>
</comment>
<protein>
    <recommendedName>
        <fullName evidence="1">peptide chain release factor N(5)-glutamine methyltransferase</fullName>
        <ecNumber evidence="1">2.1.1.297</ecNumber>
    </recommendedName>
</protein>
<dbReference type="EC" id="2.1.1.297" evidence="1"/>
<comment type="caution">
    <text evidence="8">The sequence shown here is derived from an EMBL/GenBank/DDBJ whole genome shotgun (WGS) entry which is preliminary data.</text>
</comment>
<dbReference type="CDD" id="cd02440">
    <property type="entry name" value="AdoMet_MTases"/>
    <property type="match status" value="1"/>
</dbReference>
<evidence type="ECO:0000259" key="7">
    <source>
        <dbReference type="Pfam" id="PF05175"/>
    </source>
</evidence>
<evidence type="ECO:0000256" key="2">
    <source>
        <dbReference type="ARBA" id="ARBA00022603"/>
    </source>
</evidence>
<dbReference type="GO" id="GO:0032259">
    <property type="term" value="P:methylation"/>
    <property type="evidence" value="ECO:0007669"/>
    <property type="project" value="UniProtKB-KW"/>
</dbReference>
<feature type="compositionally biased region" description="Low complexity" evidence="6">
    <location>
        <begin position="294"/>
        <end position="307"/>
    </location>
</feature>
<reference evidence="8 9" key="1">
    <citation type="submission" date="2017-10" db="EMBL/GenBank/DDBJ databases">
        <title>Sequencing the genomes of 1000 actinobacteria strains.</title>
        <authorList>
            <person name="Klenk H.-P."/>
        </authorList>
    </citation>
    <scope>NUCLEOTIDE SEQUENCE [LARGE SCALE GENOMIC DNA]</scope>
    <source>
        <strain evidence="8 9">DSM 21838</strain>
    </source>
</reference>
<dbReference type="SUPFAM" id="SSF53335">
    <property type="entry name" value="S-adenosyl-L-methionine-dependent methyltransferases"/>
    <property type="match status" value="1"/>
</dbReference>
<keyword evidence="4" id="KW-0949">S-adenosyl-L-methionine</keyword>
<sequence>MDEAAARGGDVAAVLRAAGCVFAEDEARLLAAAARTPAELDALVRRRAGGAPLEHILGWAQFAGLRIGVDDGVFVPRRRTELLVREGAAHLRRTARARPGSRTPPVVVDLCCGSGAVGTALAAVAGPLELHAADVDPVAVACARRNVAGVGGTVHLGDLYAALPSLLLGRVDLLVVNAPYVPSDAVALMPPEARLHEPRTALDGGADGLDVHRRVAAGARRWLVPGGALVLETSVVQAPASAGALVRHGLTARVVRDDDLDATAVVGHPVAVRPAVAQPADVPPVATRTGRHATGGPAPGQCAAGCG</sequence>
<dbReference type="EMBL" id="PDJI01000004">
    <property type="protein sequence ID" value="PFG38446.1"/>
    <property type="molecule type" value="Genomic_DNA"/>
</dbReference>
<dbReference type="InterPro" id="IPR029063">
    <property type="entry name" value="SAM-dependent_MTases_sf"/>
</dbReference>
<gene>
    <name evidence="8" type="ORF">ATJ97_0923</name>
</gene>
<dbReference type="Pfam" id="PF05175">
    <property type="entry name" value="MTS"/>
    <property type="match status" value="1"/>
</dbReference>
<dbReference type="InterPro" id="IPR022446">
    <property type="entry name" value="MeTrfrase_put"/>
</dbReference>
<dbReference type="AlphaFoldDB" id="A0A2A9EIM1"/>
<dbReference type="Proteomes" id="UP000222106">
    <property type="component" value="Unassembled WGS sequence"/>
</dbReference>
<dbReference type="RefSeq" id="WP_098482714.1">
    <property type="nucleotide sequence ID" value="NZ_PDJI01000004.1"/>
</dbReference>
<name>A0A2A9EIM1_9MICO</name>
<dbReference type="InterPro" id="IPR007848">
    <property type="entry name" value="Small_mtfrase_dom"/>
</dbReference>